<feature type="compositionally biased region" description="Basic and acidic residues" evidence="1">
    <location>
        <begin position="381"/>
        <end position="399"/>
    </location>
</feature>
<dbReference type="AlphaFoldDB" id="A0A4P9XQC3"/>
<dbReference type="EMBL" id="KZ992713">
    <property type="protein sequence ID" value="RKP07480.1"/>
    <property type="molecule type" value="Genomic_DNA"/>
</dbReference>
<dbReference type="Pfam" id="PF05879">
    <property type="entry name" value="RHD3_GTPase"/>
    <property type="match status" value="1"/>
</dbReference>
<dbReference type="InterPro" id="IPR008803">
    <property type="entry name" value="RHD3/Sey1"/>
</dbReference>
<dbReference type="PANTHER" id="PTHR45923:SF2">
    <property type="entry name" value="PROTEIN SEY1"/>
    <property type="match status" value="1"/>
</dbReference>
<evidence type="ECO:0000313" key="2">
    <source>
        <dbReference type="EMBL" id="RKP07480.1"/>
    </source>
</evidence>
<evidence type="ECO:0000256" key="1">
    <source>
        <dbReference type="SAM" id="MobiDB-lite"/>
    </source>
</evidence>
<dbReference type="InterPro" id="IPR027417">
    <property type="entry name" value="P-loop_NTPase"/>
</dbReference>
<dbReference type="PANTHER" id="PTHR45923">
    <property type="entry name" value="PROTEIN SEY1"/>
    <property type="match status" value="1"/>
</dbReference>
<name>A0A4P9XQC3_9FUNG</name>
<dbReference type="GO" id="GO:0005783">
    <property type="term" value="C:endoplasmic reticulum"/>
    <property type="evidence" value="ECO:0007669"/>
    <property type="project" value="TreeGrafter"/>
</dbReference>
<dbReference type="SUPFAM" id="SSF52540">
    <property type="entry name" value="P-loop containing nucleoside triphosphate hydrolases"/>
    <property type="match status" value="1"/>
</dbReference>
<dbReference type="Gene3D" id="3.40.50.300">
    <property type="entry name" value="P-loop containing nucleotide triphosphate hydrolases"/>
    <property type="match status" value="1"/>
</dbReference>
<reference evidence="3" key="1">
    <citation type="journal article" date="2018" name="Nat. Microbiol.">
        <title>Leveraging single-cell genomics to expand the fungal tree of life.</title>
        <authorList>
            <person name="Ahrendt S.R."/>
            <person name="Quandt C.A."/>
            <person name="Ciobanu D."/>
            <person name="Clum A."/>
            <person name="Salamov A."/>
            <person name="Andreopoulos B."/>
            <person name="Cheng J.F."/>
            <person name="Woyke T."/>
            <person name="Pelin A."/>
            <person name="Henrissat B."/>
            <person name="Reynolds N.K."/>
            <person name="Benny G.L."/>
            <person name="Smith M.E."/>
            <person name="James T.Y."/>
            <person name="Grigoriev I.V."/>
        </authorList>
    </citation>
    <scope>NUCLEOTIDE SEQUENCE [LARGE SCALE GENOMIC DNA]</scope>
    <source>
        <strain evidence="3">RSA 1356</strain>
    </source>
</reference>
<dbReference type="GO" id="GO:0003924">
    <property type="term" value="F:GTPase activity"/>
    <property type="evidence" value="ECO:0007669"/>
    <property type="project" value="TreeGrafter"/>
</dbReference>
<gene>
    <name evidence="2" type="ORF">THASP1DRAFT_30698</name>
</gene>
<feature type="region of interest" description="Disordered" evidence="1">
    <location>
        <begin position="374"/>
        <end position="405"/>
    </location>
</feature>
<dbReference type="Proteomes" id="UP000271241">
    <property type="component" value="Unassembled WGS sequence"/>
</dbReference>
<evidence type="ECO:0000313" key="3">
    <source>
        <dbReference type="Proteomes" id="UP000271241"/>
    </source>
</evidence>
<organism evidence="2 3">
    <name type="scientific">Thamnocephalis sphaerospora</name>
    <dbReference type="NCBI Taxonomy" id="78915"/>
    <lineage>
        <taxon>Eukaryota</taxon>
        <taxon>Fungi</taxon>
        <taxon>Fungi incertae sedis</taxon>
        <taxon>Zoopagomycota</taxon>
        <taxon>Zoopagomycotina</taxon>
        <taxon>Zoopagomycetes</taxon>
        <taxon>Zoopagales</taxon>
        <taxon>Sigmoideomycetaceae</taxon>
        <taxon>Thamnocephalis</taxon>
    </lineage>
</organism>
<dbReference type="GO" id="GO:0016320">
    <property type="term" value="P:endoplasmic reticulum membrane fusion"/>
    <property type="evidence" value="ECO:0007669"/>
    <property type="project" value="TreeGrafter"/>
</dbReference>
<proteinExistence type="predicted"/>
<dbReference type="STRING" id="78915.A0A4P9XQC3"/>
<accession>A0A4P9XQC3</accession>
<sequence length="664" mass="74026">MTLWPYVANRAQERVSTLLNKLFGTQFAVLTDGGVQPTTEGIWVSRASGTSILAMDAEILETSPSSARWTCNLKNTVFMAATASVLIINVQASSIERARGIRLLLGQVFAAHLEMLGKGHKSLLLFAIRDYDGTVPVETLNEKLADYMQRAWARTPKPSDLGDCTVTDAFDYELVVLPNMLEAPIEFNAVVVQLRSRFSNRLNGNYLFKPNYWKLVLANRLEVHLARLWYSITDNWAVLNRKAFVVGSRLPSAVEEKYASNKRTCLFREQYEDHAKDVHSLAVRHAHNELIEIIGLLKQAIQHESTDETMAACMAECYNGAMATFGTIVHHHPHGVRNAKLQELQAQCDEALGTLFDKQAKPDTAAVDASLCDGMESLSQDDPKRKLPDGDEERPESKDNGGMNTAVDTFSLIESMLMQKAIDESAQEAEIQKRNELISRQNEDIVKLKTIAESQNVLIGTPGDESGKRRNVLGNASAISIAQAASVNQLKLKLDVQMALGDERKCKISEKQAEISELRLRIAQQDTVLSQQEAKIARQTGKINELRIELRGQKMLNDERKHDISKQDDVISTLKSRVSEFDVEISERWINVDEQGAEISGLRANATQQAAELARQQAKIDRMYEEIYQLMSATTEQKEKSSRQKCELGPREAADGALGVVVDT</sequence>
<protein>
    <submittedName>
        <fullName evidence="2">Root hair defective 3 GTP-binding protein-domain-containing protein</fullName>
    </submittedName>
</protein>
<keyword evidence="3" id="KW-1185">Reference proteome</keyword>